<dbReference type="PROSITE" id="PS50977">
    <property type="entry name" value="HTH_TETR_2"/>
    <property type="match status" value="1"/>
</dbReference>
<dbReference type="GO" id="GO:0003700">
    <property type="term" value="F:DNA-binding transcription factor activity"/>
    <property type="evidence" value="ECO:0007669"/>
    <property type="project" value="TreeGrafter"/>
</dbReference>
<accession>A0A502BWR7</accession>
<dbReference type="PANTHER" id="PTHR30055">
    <property type="entry name" value="HTH-TYPE TRANSCRIPTIONAL REGULATOR RUTR"/>
    <property type="match status" value="1"/>
</dbReference>
<dbReference type="SUPFAM" id="SSF48498">
    <property type="entry name" value="Tetracyclin repressor-like, C-terminal domain"/>
    <property type="match status" value="1"/>
</dbReference>
<keyword evidence="1 2" id="KW-0238">DNA-binding</keyword>
<evidence type="ECO:0000313" key="5">
    <source>
        <dbReference type="Proteomes" id="UP000318413"/>
    </source>
</evidence>
<dbReference type="Proteomes" id="UP000318413">
    <property type="component" value="Unassembled WGS sequence"/>
</dbReference>
<dbReference type="AlphaFoldDB" id="A0A502BWR7"/>
<name>A0A502BWR7_9SPHN</name>
<feature type="DNA-binding region" description="H-T-H motif" evidence="2">
    <location>
        <begin position="32"/>
        <end position="51"/>
    </location>
</feature>
<reference evidence="4 5" key="1">
    <citation type="journal article" date="2019" name="Environ. Microbiol.">
        <title>Species interactions and distinct microbial communities in high Arctic permafrost affected cryosols are associated with the CH4 and CO2 gas fluxes.</title>
        <authorList>
            <person name="Altshuler I."/>
            <person name="Hamel J."/>
            <person name="Turney S."/>
            <person name="Magnuson E."/>
            <person name="Levesque R."/>
            <person name="Greer C."/>
            <person name="Whyte L.G."/>
        </authorList>
    </citation>
    <scope>NUCLEOTIDE SEQUENCE [LARGE SCALE GENOMIC DNA]</scope>
    <source>
        <strain evidence="4 5">S5.1</strain>
    </source>
</reference>
<dbReference type="EMBL" id="RCZK01000039">
    <property type="protein sequence ID" value="TPG03956.1"/>
    <property type="molecule type" value="Genomic_DNA"/>
</dbReference>
<feature type="domain" description="HTH tetR-type" evidence="3">
    <location>
        <begin position="9"/>
        <end position="69"/>
    </location>
</feature>
<dbReference type="PRINTS" id="PR00455">
    <property type="entry name" value="HTHTETR"/>
</dbReference>
<dbReference type="Pfam" id="PF00440">
    <property type="entry name" value="TetR_N"/>
    <property type="match status" value="1"/>
</dbReference>
<evidence type="ECO:0000256" key="1">
    <source>
        <dbReference type="ARBA" id="ARBA00023125"/>
    </source>
</evidence>
<dbReference type="Gene3D" id="1.10.357.10">
    <property type="entry name" value="Tetracycline Repressor, domain 2"/>
    <property type="match status" value="1"/>
</dbReference>
<evidence type="ECO:0000256" key="2">
    <source>
        <dbReference type="PROSITE-ProRule" id="PRU00335"/>
    </source>
</evidence>
<comment type="caution">
    <text evidence="4">The sequence shown here is derived from an EMBL/GenBank/DDBJ whole genome shotgun (WGS) entry which is preliminary data.</text>
</comment>
<protein>
    <submittedName>
        <fullName evidence="4">TetR/AcrR family transcriptional regulator</fullName>
    </submittedName>
</protein>
<proteinExistence type="predicted"/>
<dbReference type="SUPFAM" id="SSF46689">
    <property type="entry name" value="Homeodomain-like"/>
    <property type="match status" value="1"/>
</dbReference>
<dbReference type="PANTHER" id="PTHR30055:SF200">
    <property type="entry name" value="HTH-TYPE TRANSCRIPTIONAL REPRESSOR BDCR"/>
    <property type="match status" value="1"/>
</dbReference>
<dbReference type="OrthoDB" id="9787680at2"/>
<dbReference type="GO" id="GO:0000976">
    <property type="term" value="F:transcription cis-regulatory region binding"/>
    <property type="evidence" value="ECO:0007669"/>
    <property type="project" value="TreeGrafter"/>
</dbReference>
<sequence length="190" mass="21121">MDPVPVTATRARETVLRIASDLFYRGGVRAVGMEMIVERSGVAKTTIYRHFPTKDALIEAFLEREDREFWQQWEEVVASHAGESRRALSGLCDWVGDRVSRDNYRGCPQINVAAEFAECEHPARKVAHRHKAEMVERLTALCRELDISTAELRAHQIGLLFDGAFMSNGRLGNVGAAAILNDAVGRLVGA</sequence>
<dbReference type="InterPro" id="IPR001647">
    <property type="entry name" value="HTH_TetR"/>
</dbReference>
<dbReference type="InterPro" id="IPR036271">
    <property type="entry name" value="Tet_transcr_reg_TetR-rel_C_sf"/>
</dbReference>
<dbReference type="InterPro" id="IPR050109">
    <property type="entry name" value="HTH-type_TetR-like_transc_reg"/>
</dbReference>
<organism evidence="4 5">
    <name type="scientific">Sphingomonas oligophenolica</name>
    <dbReference type="NCBI Taxonomy" id="301154"/>
    <lineage>
        <taxon>Bacteria</taxon>
        <taxon>Pseudomonadati</taxon>
        <taxon>Pseudomonadota</taxon>
        <taxon>Alphaproteobacteria</taxon>
        <taxon>Sphingomonadales</taxon>
        <taxon>Sphingomonadaceae</taxon>
        <taxon>Sphingomonas</taxon>
    </lineage>
</organism>
<gene>
    <name evidence="4" type="ORF">EAH84_15680</name>
</gene>
<keyword evidence="5" id="KW-1185">Reference proteome</keyword>
<evidence type="ECO:0000313" key="4">
    <source>
        <dbReference type="EMBL" id="TPG03956.1"/>
    </source>
</evidence>
<evidence type="ECO:0000259" key="3">
    <source>
        <dbReference type="PROSITE" id="PS50977"/>
    </source>
</evidence>
<dbReference type="InterPro" id="IPR009057">
    <property type="entry name" value="Homeodomain-like_sf"/>
</dbReference>